<keyword evidence="2" id="KW-0964">Secreted</keyword>
<protein>
    <submittedName>
        <fullName evidence="10">Laminin EGF-like protein</fullName>
    </submittedName>
</protein>
<evidence type="ECO:0000256" key="2">
    <source>
        <dbReference type="ARBA" id="ARBA00022525"/>
    </source>
</evidence>
<gene>
    <name evidence="10" type="ORF">ANCDUO_11249</name>
</gene>
<dbReference type="SMART" id="SM00180">
    <property type="entry name" value="EGF_Lam"/>
    <property type="match status" value="2"/>
</dbReference>
<evidence type="ECO:0000256" key="5">
    <source>
        <dbReference type="ARBA" id="ARBA00023157"/>
    </source>
</evidence>
<evidence type="ECO:0000256" key="3">
    <source>
        <dbReference type="ARBA" id="ARBA00022729"/>
    </source>
</evidence>
<dbReference type="Gene3D" id="2.10.25.10">
    <property type="entry name" value="Laminin"/>
    <property type="match status" value="3"/>
</dbReference>
<dbReference type="PANTHER" id="PTHR10574">
    <property type="entry name" value="NETRIN/LAMININ-RELATED"/>
    <property type="match status" value="1"/>
</dbReference>
<dbReference type="OrthoDB" id="10011303at2759"/>
<keyword evidence="6" id="KW-0325">Glycoprotein</keyword>
<dbReference type="AlphaFoldDB" id="A0A0C2GBX0"/>
<dbReference type="GO" id="GO:0048468">
    <property type="term" value="P:cell development"/>
    <property type="evidence" value="ECO:0007669"/>
    <property type="project" value="UniProtKB-ARBA"/>
</dbReference>
<evidence type="ECO:0000256" key="6">
    <source>
        <dbReference type="ARBA" id="ARBA00023180"/>
    </source>
</evidence>
<dbReference type="PROSITE" id="PS50027">
    <property type="entry name" value="EGF_LAM_2"/>
    <property type="match status" value="1"/>
</dbReference>
<proteinExistence type="predicted"/>
<evidence type="ECO:0000313" key="11">
    <source>
        <dbReference type="Proteomes" id="UP000054047"/>
    </source>
</evidence>
<keyword evidence="4" id="KW-0677">Repeat</keyword>
<accession>A0A0C2GBX0</accession>
<dbReference type="Pfam" id="PF00053">
    <property type="entry name" value="EGF_laminin"/>
    <property type="match status" value="3"/>
</dbReference>
<dbReference type="FunFam" id="2.10.25.10:FF:000090">
    <property type="entry name" value="laminin subunit alpha"/>
    <property type="match status" value="1"/>
</dbReference>
<dbReference type="PRINTS" id="PR00011">
    <property type="entry name" value="EGFLAMININ"/>
</dbReference>
<evidence type="ECO:0000256" key="8">
    <source>
        <dbReference type="PROSITE-ProRule" id="PRU00460"/>
    </source>
</evidence>
<evidence type="ECO:0000256" key="7">
    <source>
        <dbReference type="ARBA" id="ARBA00023292"/>
    </source>
</evidence>
<evidence type="ECO:0000313" key="10">
    <source>
        <dbReference type="EMBL" id="KIH58545.1"/>
    </source>
</evidence>
<name>A0A0C2GBX0_9BILA</name>
<dbReference type="FunFam" id="2.10.25.10:FF:000388">
    <property type="entry name" value="Laminin subunit alpha"/>
    <property type="match status" value="1"/>
</dbReference>
<organism evidence="10 11">
    <name type="scientific">Ancylostoma duodenale</name>
    <dbReference type="NCBI Taxonomy" id="51022"/>
    <lineage>
        <taxon>Eukaryota</taxon>
        <taxon>Metazoa</taxon>
        <taxon>Ecdysozoa</taxon>
        <taxon>Nematoda</taxon>
        <taxon>Chromadorea</taxon>
        <taxon>Rhabditida</taxon>
        <taxon>Rhabditina</taxon>
        <taxon>Rhabditomorpha</taxon>
        <taxon>Strongyloidea</taxon>
        <taxon>Ancylostomatidae</taxon>
        <taxon>Ancylostomatinae</taxon>
        <taxon>Ancylostoma</taxon>
    </lineage>
</organism>
<keyword evidence="11" id="KW-1185">Reference proteome</keyword>
<dbReference type="FunFam" id="2.10.25.10:FF:000011">
    <property type="entry name" value="Cadherin EGF LAG seven-pass G-type receptor"/>
    <property type="match status" value="1"/>
</dbReference>
<keyword evidence="5 8" id="KW-1015">Disulfide bond</keyword>
<feature type="domain" description="Laminin EGF-like" evidence="9">
    <location>
        <begin position="407"/>
        <end position="459"/>
    </location>
</feature>
<keyword evidence="7 8" id="KW-0424">Laminin EGF-like domain</keyword>
<comment type="caution">
    <text evidence="8">Lacks conserved residue(s) required for the propagation of feature annotation.</text>
</comment>
<dbReference type="PANTHER" id="PTHR10574:SF406">
    <property type="entry name" value="LAMININ SUBUNIT ALPHA 5"/>
    <property type="match status" value="1"/>
</dbReference>
<comment type="subcellular location">
    <subcellularLocation>
        <location evidence="1">Secreted</location>
    </subcellularLocation>
</comment>
<dbReference type="SUPFAM" id="SSF57196">
    <property type="entry name" value="EGF/Laminin"/>
    <property type="match status" value="3"/>
</dbReference>
<dbReference type="Proteomes" id="UP000054047">
    <property type="component" value="Unassembled WGS sequence"/>
</dbReference>
<dbReference type="InterPro" id="IPR002049">
    <property type="entry name" value="LE_dom"/>
</dbReference>
<evidence type="ECO:0000256" key="1">
    <source>
        <dbReference type="ARBA" id="ARBA00004613"/>
    </source>
</evidence>
<evidence type="ECO:0000259" key="9">
    <source>
        <dbReference type="PROSITE" id="PS50027"/>
    </source>
</evidence>
<feature type="disulfide bond" evidence="8">
    <location>
        <begin position="430"/>
        <end position="439"/>
    </location>
</feature>
<sequence>MLRISADSLQKYQKQRYEACVVPGVPVCVRKEGKCVPQQHPPAGNSIATEAEAGANQENAIMGDKLPFPIAHPKEVSVVPLDESQGTLEMSGVVPGRGHYMFLVQYFNPDNTPVDVGVLLQNDHYYEASHSRPGGPLSLLAPGTRLDCGTQRRWYNQSLLGHRYWSKLSSVYRLLFKYHNPTTVPISAVVSVAPRMTHTQDIEQSEKVTFPATDAPAVKEVTVAGKPFVLNPGKWSISIGTKQRLFLDFVVVLPSEYYLGTVLKEREALPCEAHTAHNTTCVDLLYPPMAIAARSDVTEQKDKFKEVEIDGTTTDLKMVPVEILPEIIGPAAYAQAGEEKKVIETNIDVPEDFDYTIVVEYQNPDEYQVQPGELCSCRKNVDGRICDQCKPTFWDLQYHHPDGCIKCDCHLNGTLSMFDTCDAKTGQCVCKRNAGGRQCSKCADGFYNLQGFNQLGCEPCSCDIGGALRADCDGISGQCRCRPRVTGLRCDKPIENHYFPTLWHHQYEAEDGHTEDNRPVRFAVDAEQFANYSWRGYAVFSPIQEKIILDIDVAKVLRC</sequence>
<dbReference type="GO" id="GO:0009888">
    <property type="term" value="P:tissue development"/>
    <property type="evidence" value="ECO:0007669"/>
    <property type="project" value="TreeGrafter"/>
</dbReference>
<keyword evidence="3" id="KW-0732">Signal</keyword>
<dbReference type="GO" id="GO:0009887">
    <property type="term" value="P:animal organ morphogenesis"/>
    <property type="evidence" value="ECO:0007669"/>
    <property type="project" value="TreeGrafter"/>
</dbReference>
<reference evidence="10 11" key="1">
    <citation type="submission" date="2013-12" db="EMBL/GenBank/DDBJ databases">
        <title>Draft genome of the parsitic nematode Ancylostoma duodenale.</title>
        <authorList>
            <person name="Mitreva M."/>
        </authorList>
    </citation>
    <scope>NUCLEOTIDE SEQUENCE [LARGE SCALE GENOMIC DNA]</scope>
    <source>
        <strain evidence="10 11">Zhejiang</strain>
    </source>
</reference>
<dbReference type="InterPro" id="IPR050440">
    <property type="entry name" value="Laminin/Netrin_ECM"/>
</dbReference>
<dbReference type="GO" id="GO:0005576">
    <property type="term" value="C:extracellular region"/>
    <property type="evidence" value="ECO:0007669"/>
    <property type="project" value="UniProtKB-SubCell"/>
</dbReference>
<dbReference type="PROSITE" id="PS01248">
    <property type="entry name" value="EGF_LAM_1"/>
    <property type="match status" value="1"/>
</dbReference>
<dbReference type="CDD" id="cd00055">
    <property type="entry name" value="EGF_Lam"/>
    <property type="match status" value="3"/>
</dbReference>
<dbReference type="EMBL" id="KN733001">
    <property type="protein sequence ID" value="KIH58545.1"/>
    <property type="molecule type" value="Genomic_DNA"/>
</dbReference>
<evidence type="ECO:0000256" key="4">
    <source>
        <dbReference type="ARBA" id="ARBA00022737"/>
    </source>
</evidence>